<organism evidence="2 3">
    <name type="scientific">Arsenicibacter rosenii</name>
    <dbReference type="NCBI Taxonomy" id="1750698"/>
    <lineage>
        <taxon>Bacteria</taxon>
        <taxon>Pseudomonadati</taxon>
        <taxon>Bacteroidota</taxon>
        <taxon>Cytophagia</taxon>
        <taxon>Cytophagales</taxon>
        <taxon>Spirosomataceae</taxon>
        <taxon>Arsenicibacter</taxon>
    </lineage>
</organism>
<dbReference type="SUPFAM" id="SSF48452">
    <property type="entry name" value="TPR-like"/>
    <property type="match status" value="1"/>
</dbReference>
<dbReference type="CDD" id="cd06268">
    <property type="entry name" value="PBP1_ABC_transporter_LIVBP-like"/>
    <property type="match status" value="1"/>
</dbReference>
<dbReference type="OrthoDB" id="1490998at2"/>
<name>A0A1S2VLJ2_9BACT</name>
<dbReference type="EMBL" id="MORL01000003">
    <property type="protein sequence ID" value="OIN59609.1"/>
    <property type="molecule type" value="Genomic_DNA"/>
</dbReference>
<accession>A0A1S2VLJ2</accession>
<sequence>MEHRCFRLYLLVMVVLLTGNPLLSWSQISPEAERRYKAAVKLVQLGDYERAKVELSPMTQRVNGLAPYAHYYYAVASFRQRNFTQARAMLNQLTERFPDWKKMDDAHYLYAAASLEAGQWEDGIVALQRITDAELKQEAVKMERSFLPKVKDLALVKKLQRDYPEDKYLAWTLIGRIQQSSTDKADLILSDQLTNRYGDPSQLAFETAPRGTRPVQQPATPPPATQTQPASARKPTVNRQKGYYNVAVLFPFRLPETDTERPARNTQFVYDLYGGMKLAKAKLQAEGITVNLFAYDLDNDDDKTLELINNPSFAQSADMIFGPMYAEPNRLVTSYAMQSEVPLINPIATSRDLVDGQPLAYLAQPSLNQQAEKAMAFAHSLAQARRAAVYYGSTKKDSALAALYQAELKRRGYQILECKKVSGSAETIAASMKIGGVSTAVGQPAIGSTNSMLMPGHVFIASSNEADGPRMIEALNKRRVAAPVIATSSAFDFYQNPVSTFTKRELYLLYPDFLDRGRPVVDEFEKAYLNMQNIIPSVYAAQGYDMLLFFGRQIARNSFPVKNSSLAQADDYLLSGFDYAKGNENQVVPIVRYEDGRFTKIN</sequence>
<proteinExistence type="predicted"/>
<feature type="region of interest" description="Disordered" evidence="1">
    <location>
        <begin position="202"/>
        <end position="237"/>
    </location>
</feature>
<dbReference type="RefSeq" id="WP_071502404.1">
    <property type="nucleotide sequence ID" value="NZ_MORL01000003.1"/>
</dbReference>
<keyword evidence="3" id="KW-1185">Reference proteome</keyword>
<dbReference type="InterPro" id="IPR011990">
    <property type="entry name" value="TPR-like_helical_dom_sf"/>
</dbReference>
<dbReference type="Proteomes" id="UP000181790">
    <property type="component" value="Unassembled WGS sequence"/>
</dbReference>
<gene>
    <name evidence="2" type="ORF">BLX24_06960</name>
</gene>
<dbReference type="Gene3D" id="1.25.40.10">
    <property type="entry name" value="Tetratricopeptide repeat domain"/>
    <property type="match status" value="1"/>
</dbReference>
<dbReference type="AlphaFoldDB" id="A0A1S2VLJ2"/>
<evidence type="ECO:0000256" key="1">
    <source>
        <dbReference type="SAM" id="MobiDB-lite"/>
    </source>
</evidence>
<evidence type="ECO:0000313" key="3">
    <source>
        <dbReference type="Proteomes" id="UP000181790"/>
    </source>
</evidence>
<evidence type="ECO:0000313" key="2">
    <source>
        <dbReference type="EMBL" id="OIN59609.1"/>
    </source>
</evidence>
<protein>
    <submittedName>
        <fullName evidence="2">Uncharacterized protein</fullName>
    </submittedName>
</protein>
<comment type="caution">
    <text evidence="2">The sequence shown here is derived from an EMBL/GenBank/DDBJ whole genome shotgun (WGS) entry which is preliminary data.</text>
</comment>
<dbReference type="InterPro" id="IPR028082">
    <property type="entry name" value="Peripla_BP_I"/>
</dbReference>
<reference evidence="2 3" key="1">
    <citation type="submission" date="2016-10" db="EMBL/GenBank/DDBJ databases">
        <title>Arsenicibacter rosenii gen. nov., sp. nov., an efficient arsenic-methylating bacterium isolated from an arsenic-contaminated paddy soil.</title>
        <authorList>
            <person name="Huang K."/>
        </authorList>
    </citation>
    <scope>NUCLEOTIDE SEQUENCE [LARGE SCALE GENOMIC DNA]</scope>
    <source>
        <strain evidence="2 3">SM-1</strain>
    </source>
</reference>
<dbReference type="SUPFAM" id="SSF53822">
    <property type="entry name" value="Periplasmic binding protein-like I"/>
    <property type="match status" value="1"/>
</dbReference>
<dbReference type="Gene3D" id="3.40.50.2300">
    <property type="match status" value="2"/>
</dbReference>